<dbReference type="AlphaFoldDB" id="A0A6P6WYD9"/>
<dbReference type="PANTHER" id="PTHR31672">
    <property type="entry name" value="BNACNNG10540D PROTEIN"/>
    <property type="match status" value="1"/>
</dbReference>
<dbReference type="SUPFAM" id="SSF81383">
    <property type="entry name" value="F-box domain"/>
    <property type="match status" value="1"/>
</dbReference>
<name>A0A6P6WYD9_COFAR</name>
<keyword evidence="2" id="KW-1185">Reference proteome</keyword>
<evidence type="ECO:0000259" key="1">
    <source>
        <dbReference type="SMART" id="SM00256"/>
    </source>
</evidence>
<dbReference type="NCBIfam" id="TIGR01640">
    <property type="entry name" value="F_box_assoc_1"/>
    <property type="match status" value="1"/>
</dbReference>
<dbReference type="GeneID" id="113735655"/>
<dbReference type="InterPro" id="IPR050796">
    <property type="entry name" value="SCF_F-box_component"/>
</dbReference>
<dbReference type="Proteomes" id="UP001652660">
    <property type="component" value="Chromosome 3e"/>
</dbReference>
<dbReference type="InterPro" id="IPR001810">
    <property type="entry name" value="F-box_dom"/>
</dbReference>
<dbReference type="Gene3D" id="1.20.1280.50">
    <property type="match status" value="1"/>
</dbReference>
<organism evidence="2 3">
    <name type="scientific">Coffea arabica</name>
    <name type="common">Arabian coffee</name>
    <dbReference type="NCBI Taxonomy" id="13443"/>
    <lineage>
        <taxon>Eukaryota</taxon>
        <taxon>Viridiplantae</taxon>
        <taxon>Streptophyta</taxon>
        <taxon>Embryophyta</taxon>
        <taxon>Tracheophyta</taxon>
        <taxon>Spermatophyta</taxon>
        <taxon>Magnoliopsida</taxon>
        <taxon>eudicotyledons</taxon>
        <taxon>Gunneridae</taxon>
        <taxon>Pentapetalae</taxon>
        <taxon>asterids</taxon>
        <taxon>lamiids</taxon>
        <taxon>Gentianales</taxon>
        <taxon>Rubiaceae</taxon>
        <taxon>Ixoroideae</taxon>
        <taxon>Gardenieae complex</taxon>
        <taxon>Bertiereae - Coffeeae clade</taxon>
        <taxon>Coffeeae</taxon>
        <taxon>Coffea</taxon>
    </lineage>
</organism>
<dbReference type="PANTHER" id="PTHR31672:SF13">
    <property type="entry name" value="F-BOX PROTEIN CPR30-LIKE"/>
    <property type="match status" value="1"/>
</dbReference>
<dbReference type="InterPro" id="IPR036047">
    <property type="entry name" value="F-box-like_dom_sf"/>
</dbReference>
<dbReference type="SMART" id="SM00256">
    <property type="entry name" value="FBOX"/>
    <property type="match status" value="1"/>
</dbReference>
<proteinExistence type="predicted"/>
<dbReference type="Pfam" id="PF08268">
    <property type="entry name" value="FBA_3"/>
    <property type="match status" value="1"/>
</dbReference>
<evidence type="ECO:0000313" key="3">
    <source>
        <dbReference type="RefSeq" id="XP_027118452.2"/>
    </source>
</evidence>
<dbReference type="InterPro" id="IPR017451">
    <property type="entry name" value="F-box-assoc_interact_dom"/>
</dbReference>
<dbReference type="CDD" id="cd22157">
    <property type="entry name" value="F-box_AtFBW1-like"/>
    <property type="match status" value="1"/>
</dbReference>
<evidence type="ECO:0000313" key="2">
    <source>
        <dbReference type="Proteomes" id="UP001652660"/>
    </source>
</evidence>
<dbReference type="RefSeq" id="XP_027118452.2">
    <property type="nucleotide sequence ID" value="XM_027262651.2"/>
</dbReference>
<feature type="domain" description="F-box" evidence="1">
    <location>
        <begin position="56"/>
        <end position="96"/>
    </location>
</feature>
<accession>A0A6P6WYD9</accession>
<protein>
    <submittedName>
        <fullName evidence="3">F-box/kelch-repeat protein At3g23880-like</fullName>
    </submittedName>
</protein>
<gene>
    <name evidence="3" type="primary">LOC113735655</name>
</gene>
<sequence>MEKALSHNQTKSMSFLRALSHNQTKSMPFLQNHSPRSSSNAASIRGSNPFRISEHIPPDIIIEILTRLPAKSLRRFECVSQSWLSLISSPDFTEGQLRYRASVDNKSLLVFSKDSEGYSAKYFSINSLLNEKEATDVVQLDHWPAGFTHEYVTNLGSCNGLLCIASISQTSFPWILHARNCNFFLWNPSVGKIKILPNLGTQLNDDCCYVGYGFGYDEVNDDYKVMGIICSRTAQRTLYVYTTKTGIWRRTAENFHGDIPWDCSPGAFVNGRLHWALKKRTNGSDVVSFDLATEKFGMLDGPYHDNSYAYVKIFEASLGMFVDKVEGNSGVCEVWVMKDYGVTDSWTKVFALPWNKNTSMLSCSTVFCRLDDGKFCLLLDGVLGLYNTEDKSFKNLNDFLGSAWIVSATPFIESLVMPSATGIVEMEDNQKNKGKVFFSAVKDTLVKKLSNLLVKFK</sequence>
<dbReference type="OrthoDB" id="591557at2759"/>
<reference evidence="2" key="1">
    <citation type="journal article" date="2025" name="Foods">
        <title>Unveiling the Microbial Signatures of Arabica Coffee Cherries: Insights into Ripeness Specific Diversity, Functional Traits, and Implications for Quality and Safety.</title>
        <authorList>
            <consortium name="RefSeq"/>
            <person name="Tenea G.N."/>
            <person name="Cifuentes V."/>
            <person name="Reyes P."/>
            <person name="Cevallos-Vallejos M."/>
        </authorList>
    </citation>
    <scope>NUCLEOTIDE SEQUENCE [LARGE SCALE GENOMIC DNA]</scope>
</reference>
<dbReference type="Pfam" id="PF00646">
    <property type="entry name" value="F-box"/>
    <property type="match status" value="1"/>
</dbReference>
<dbReference type="InterPro" id="IPR013187">
    <property type="entry name" value="F-box-assoc_dom_typ3"/>
</dbReference>
<reference evidence="3" key="2">
    <citation type="submission" date="2025-08" db="UniProtKB">
        <authorList>
            <consortium name="RefSeq"/>
        </authorList>
    </citation>
    <scope>IDENTIFICATION</scope>
    <source>
        <tissue evidence="3">Leaves</tissue>
    </source>
</reference>